<evidence type="ECO:0000259" key="4">
    <source>
        <dbReference type="PROSITE" id="PS50043"/>
    </source>
</evidence>
<dbReference type="EMBL" id="JBHUEE010000004">
    <property type="protein sequence ID" value="MFD1718116.1"/>
    <property type="molecule type" value="Genomic_DNA"/>
</dbReference>
<keyword evidence="1" id="KW-0597">Phosphoprotein</keyword>
<protein>
    <submittedName>
        <fullName evidence="6">Response regulator</fullName>
    </submittedName>
</protein>
<dbReference type="CDD" id="cd06170">
    <property type="entry name" value="LuxR_C_like"/>
    <property type="match status" value="1"/>
</dbReference>
<dbReference type="CDD" id="cd17535">
    <property type="entry name" value="REC_NarL-like"/>
    <property type="match status" value="1"/>
</dbReference>
<organism evidence="6 7">
    <name type="scientific">Georgenia deserti</name>
    <dbReference type="NCBI Taxonomy" id="2093781"/>
    <lineage>
        <taxon>Bacteria</taxon>
        <taxon>Bacillati</taxon>
        <taxon>Actinomycetota</taxon>
        <taxon>Actinomycetes</taxon>
        <taxon>Micrococcales</taxon>
        <taxon>Bogoriellaceae</taxon>
        <taxon>Georgenia</taxon>
    </lineage>
</organism>
<dbReference type="Pfam" id="PF00196">
    <property type="entry name" value="GerE"/>
    <property type="match status" value="1"/>
</dbReference>
<sequence>MTVRVLVVEDHPVVSLGLRTVIDAQPDMKVVGDATSVETALRAARDLEPDLVILPLRLEGEPLGIELCRELKTGKSSPRVLIYTSYNSMDDASASFLSGADSFVHKKEDSGRLLETIRSTMAGRRTWLLGVEHADESTRLQDAVERSGLTQREREVLGFMLQRFSNAEIASELFVELPTVKTHVSNILAKLGLRSRNDLF</sequence>
<proteinExistence type="predicted"/>
<dbReference type="InterPro" id="IPR011006">
    <property type="entry name" value="CheY-like_superfamily"/>
</dbReference>
<dbReference type="PROSITE" id="PS50110">
    <property type="entry name" value="RESPONSE_REGULATORY"/>
    <property type="match status" value="1"/>
</dbReference>
<dbReference type="InterPro" id="IPR039420">
    <property type="entry name" value="WalR-like"/>
</dbReference>
<dbReference type="Gene3D" id="3.40.50.2300">
    <property type="match status" value="1"/>
</dbReference>
<evidence type="ECO:0000256" key="2">
    <source>
        <dbReference type="ARBA" id="ARBA00023125"/>
    </source>
</evidence>
<feature type="domain" description="Response regulatory" evidence="5">
    <location>
        <begin position="4"/>
        <end position="121"/>
    </location>
</feature>
<dbReference type="Pfam" id="PF00072">
    <property type="entry name" value="Response_reg"/>
    <property type="match status" value="1"/>
</dbReference>
<reference evidence="7" key="1">
    <citation type="journal article" date="2019" name="Int. J. Syst. Evol. Microbiol.">
        <title>The Global Catalogue of Microorganisms (GCM) 10K type strain sequencing project: providing services to taxonomists for standard genome sequencing and annotation.</title>
        <authorList>
            <consortium name="The Broad Institute Genomics Platform"/>
            <consortium name="The Broad Institute Genome Sequencing Center for Infectious Disease"/>
            <person name="Wu L."/>
            <person name="Ma J."/>
        </authorList>
    </citation>
    <scope>NUCLEOTIDE SEQUENCE [LARGE SCALE GENOMIC DNA]</scope>
    <source>
        <strain evidence="7">JCM 17130</strain>
    </source>
</reference>
<evidence type="ECO:0000256" key="3">
    <source>
        <dbReference type="PROSITE-ProRule" id="PRU00169"/>
    </source>
</evidence>
<dbReference type="InterPro" id="IPR016032">
    <property type="entry name" value="Sig_transdc_resp-reg_C-effctor"/>
</dbReference>
<dbReference type="SMART" id="SM00421">
    <property type="entry name" value="HTH_LUXR"/>
    <property type="match status" value="1"/>
</dbReference>
<dbReference type="SUPFAM" id="SSF52172">
    <property type="entry name" value="CheY-like"/>
    <property type="match status" value="1"/>
</dbReference>
<dbReference type="Proteomes" id="UP001597277">
    <property type="component" value="Unassembled WGS sequence"/>
</dbReference>
<dbReference type="SUPFAM" id="SSF46894">
    <property type="entry name" value="C-terminal effector domain of the bipartite response regulators"/>
    <property type="match status" value="1"/>
</dbReference>
<dbReference type="InterPro" id="IPR001789">
    <property type="entry name" value="Sig_transdc_resp-reg_receiver"/>
</dbReference>
<dbReference type="PANTHER" id="PTHR43214:SF43">
    <property type="entry name" value="TWO-COMPONENT RESPONSE REGULATOR"/>
    <property type="match status" value="1"/>
</dbReference>
<name>A0ABW4L3F3_9MICO</name>
<dbReference type="InterPro" id="IPR000792">
    <property type="entry name" value="Tscrpt_reg_LuxR_C"/>
</dbReference>
<feature type="domain" description="HTH luxR-type" evidence="4">
    <location>
        <begin position="142"/>
        <end position="200"/>
    </location>
</feature>
<keyword evidence="2" id="KW-0238">DNA-binding</keyword>
<dbReference type="PROSITE" id="PS50043">
    <property type="entry name" value="HTH_LUXR_2"/>
    <property type="match status" value="1"/>
</dbReference>
<comment type="caution">
    <text evidence="3">Lacks conserved residue(s) required for the propagation of feature annotation.</text>
</comment>
<gene>
    <name evidence="6" type="ORF">ACFSE6_09735</name>
</gene>
<accession>A0ABW4L3F3</accession>
<keyword evidence="7" id="KW-1185">Reference proteome</keyword>
<dbReference type="SMART" id="SM00448">
    <property type="entry name" value="REC"/>
    <property type="match status" value="1"/>
</dbReference>
<evidence type="ECO:0000313" key="6">
    <source>
        <dbReference type="EMBL" id="MFD1718116.1"/>
    </source>
</evidence>
<comment type="caution">
    <text evidence="6">The sequence shown here is derived from an EMBL/GenBank/DDBJ whole genome shotgun (WGS) entry which is preliminary data.</text>
</comment>
<dbReference type="PANTHER" id="PTHR43214">
    <property type="entry name" value="TWO-COMPONENT RESPONSE REGULATOR"/>
    <property type="match status" value="1"/>
</dbReference>
<evidence type="ECO:0000259" key="5">
    <source>
        <dbReference type="PROSITE" id="PS50110"/>
    </source>
</evidence>
<dbReference type="InterPro" id="IPR058245">
    <property type="entry name" value="NreC/VraR/RcsB-like_REC"/>
</dbReference>
<dbReference type="RefSeq" id="WP_388005748.1">
    <property type="nucleotide sequence ID" value="NZ_JBHUEE010000004.1"/>
</dbReference>
<dbReference type="PRINTS" id="PR00038">
    <property type="entry name" value="HTHLUXR"/>
</dbReference>
<evidence type="ECO:0000256" key="1">
    <source>
        <dbReference type="ARBA" id="ARBA00022553"/>
    </source>
</evidence>
<evidence type="ECO:0000313" key="7">
    <source>
        <dbReference type="Proteomes" id="UP001597277"/>
    </source>
</evidence>